<dbReference type="Proteomes" id="UP001519460">
    <property type="component" value="Unassembled WGS sequence"/>
</dbReference>
<comment type="subcellular location">
    <subcellularLocation>
        <location evidence="1 9">Cell membrane</location>
        <topology evidence="1 9">Multi-pass membrane protein</topology>
    </subcellularLocation>
</comment>
<dbReference type="EMBL" id="JACVVK020000122">
    <property type="protein sequence ID" value="KAK7490833.1"/>
    <property type="molecule type" value="Genomic_DNA"/>
</dbReference>
<keyword evidence="5 9" id="KW-1133">Transmembrane helix</keyword>
<evidence type="ECO:0000256" key="6">
    <source>
        <dbReference type="ARBA" id="ARBA00023065"/>
    </source>
</evidence>
<organism evidence="10 11">
    <name type="scientific">Batillaria attramentaria</name>
    <dbReference type="NCBI Taxonomy" id="370345"/>
    <lineage>
        <taxon>Eukaryota</taxon>
        <taxon>Metazoa</taxon>
        <taxon>Spiralia</taxon>
        <taxon>Lophotrochozoa</taxon>
        <taxon>Mollusca</taxon>
        <taxon>Gastropoda</taxon>
        <taxon>Caenogastropoda</taxon>
        <taxon>Sorbeoconcha</taxon>
        <taxon>Cerithioidea</taxon>
        <taxon>Batillariidae</taxon>
        <taxon>Batillaria</taxon>
    </lineage>
</organism>
<reference evidence="10 11" key="1">
    <citation type="journal article" date="2023" name="Sci. Data">
        <title>Genome assembly of the Korean intertidal mud-creeper Batillaria attramentaria.</title>
        <authorList>
            <person name="Patra A.K."/>
            <person name="Ho P.T."/>
            <person name="Jun S."/>
            <person name="Lee S.J."/>
            <person name="Kim Y."/>
            <person name="Won Y.J."/>
        </authorList>
    </citation>
    <scope>NUCLEOTIDE SEQUENCE [LARGE SCALE GENOMIC DNA]</scope>
    <source>
        <strain evidence="10">Wonlab-2016</strain>
    </source>
</reference>
<dbReference type="PANTHER" id="PTHR11893:SF36">
    <property type="entry name" value="INNEXIN-5"/>
    <property type="match status" value="1"/>
</dbReference>
<feature type="transmembrane region" description="Helical" evidence="9">
    <location>
        <begin position="203"/>
        <end position="222"/>
    </location>
</feature>
<protein>
    <recommendedName>
        <fullName evidence="9">Innexin</fullName>
    </recommendedName>
</protein>
<comment type="function">
    <text evidence="9">Structural component of the gap junctions.</text>
</comment>
<comment type="caution">
    <text evidence="10">The sequence shown here is derived from an EMBL/GenBank/DDBJ whole genome shotgun (WGS) entry which is preliminary data.</text>
</comment>
<keyword evidence="2 9" id="KW-0813">Transport</keyword>
<dbReference type="GO" id="GO:0034220">
    <property type="term" value="P:monoatomic ion transmembrane transport"/>
    <property type="evidence" value="ECO:0007669"/>
    <property type="project" value="UniProtKB-KW"/>
</dbReference>
<dbReference type="GO" id="GO:0005886">
    <property type="term" value="C:plasma membrane"/>
    <property type="evidence" value="ECO:0007669"/>
    <property type="project" value="UniProtKB-SubCell"/>
</dbReference>
<feature type="transmembrane region" description="Helical" evidence="9">
    <location>
        <begin position="292"/>
        <end position="312"/>
    </location>
</feature>
<evidence type="ECO:0000256" key="3">
    <source>
        <dbReference type="ARBA" id="ARBA00022475"/>
    </source>
</evidence>
<evidence type="ECO:0000256" key="2">
    <source>
        <dbReference type="ARBA" id="ARBA00022448"/>
    </source>
</evidence>
<evidence type="ECO:0000256" key="8">
    <source>
        <dbReference type="ARBA" id="ARBA00023303"/>
    </source>
</evidence>
<name>A0ABD0KV75_9CAEN</name>
<feature type="non-terminal residue" evidence="10">
    <location>
        <position position="1"/>
    </location>
</feature>
<comment type="similarity">
    <text evidence="9">Belongs to the pannexin family.</text>
</comment>
<evidence type="ECO:0000313" key="11">
    <source>
        <dbReference type="Proteomes" id="UP001519460"/>
    </source>
</evidence>
<dbReference type="InterPro" id="IPR000990">
    <property type="entry name" value="Innexin"/>
</dbReference>
<sequence>VFSTIINGFATYAKLQSTHDDDGIDRVSHLYTVTILVVFAIFVGGGQYVGTPIECTSAGQPDAAMRAYAKTYCWVRNTYYVPMRDEIPSSIERREGAQLSYYQWVPLILLFMALFFKLPYIIWRLLSGASGVDLDRIVTLTLETQLGEPGRYPEAVRQIVEYMDRWLDAHRQYHWNVLVRIRSMLSKLCCFCWGKRHGSYLSGLYLTVKLLYFINVVSWFFLLNRIMGGWFNVFGLELLTGMYYDRQWEESPYFPQVTLCDFEIRQLNNVQRWTFQCVLPINLFNEQIFSFLWFWFVFVTIITGFSSLRWVLHVVLRNSRSDFVLKYLTACGELGGEEDKRLAKRFADHYLRDDGIFVLRLIKQNSNNVVIDDLILQLWRLYKAKPLVRNGAEEVLV</sequence>
<keyword evidence="8 9" id="KW-0407">Ion channel</keyword>
<keyword evidence="11" id="KW-1185">Reference proteome</keyword>
<dbReference type="PRINTS" id="PR01262">
    <property type="entry name" value="INNEXIN"/>
</dbReference>
<keyword evidence="7 9" id="KW-0472">Membrane</keyword>
<evidence type="ECO:0000256" key="9">
    <source>
        <dbReference type="RuleBase" id="RU010713"/>
    </source>
</evidence>
<feature type="transmembrane region" description="Helical" evidence="9">
    <location>
        <begin position="104"/>
        <end position="126"/>
    </location>
</feature>
<accession>A0ABD0KV75</accession>
<gene>
    <name evidence="9" type="primary">inx</name>
    <name evidence="10" type="ORF">BaRGS_00017889</name>
</gene>
<dbReference type="GO" id="GO:0005921">
    <property type="term" value="C:gap junction"/>
    <property type="evidence" value="ECO:0007669"/>
    <property type="project" value="UniProtKB-UniRule"/>
</dbReference>
<proteinExistence type="inferred from homology"/>
<keyword evidence="3" id="KW-1003">Cell membrane</keyword>
<dbReference type="PANTHER" id="PTHR11893">
    <property type="entry name" value="INNEXIN"/>
    <property type="match status" value="1"/>
</dbReference>
<keyword evidence="6 9" id="KW-0406">Ion transport</keyword>
<evidence type="ECO:0000256" key="7">
    <source>
        <dbReference type="ARBA" id="ARBA00023136"/>
    </source>
</evidence>
<evidence type="ECO:0000256" key="4">
    <source>
        <dbReference type="ARBA" id="ARBA00022692"/>
    </source>
</evidence>
<feature type="transmembrane region" description="Helical" evidence="9">
    <location>
        <begin position="30"/>
        <end position="49"/>
    </location>
</feature>
<dbReference type="Pfam" id="PF00876">
    <property type="entry name" value="Innexin"/>
    <property type="match status" value="1"/>
</dbReference>
<evidence type="ECO:0000256" key="5">
    <source>
        <dbReference type="ARBA" id="ARBA00022989"/>
    </source>
</evidence>
<dbReference type="AlphaFoldDB" id="A0ABD0KV75"/>
<evidence type="ECO:0000313" key="10">
    <source>
        <dbReference type="EMBL" id="KAK7490833.1"/>
    </source>
</evidence>
<keyword evidence="4 9" id="KW-0812">Transmembrane</keyword>
<dbReference type="PROSITE" id="PS51013">
    <property type="entry name" value="PANNEXIN"/>
    <property type="match status" value="1"/>
</dbReference>
<evidence type="ECO:0000256" key="1">
    <source>
        <dbReference type="ARBA" id="ARBA00004651"/>
    </source>
</evidence>